<keyword evidence="2" id="KW-1133">Transmembrane helix</keyword>
<evidence type="ECO:0000256" key="1">
    <source>
        <dbReference type="SAM" id="MobiDB-lite"/>
    </source>
</evidence>
<evidence type="ECO:0000313" key="4">
    <source>
        <dbReference type="Proteomes" id="UP000749559"/>
    </source>
</evidence>
<proteinExistence type="predicted"/>
<reference evidence="3" key="1">
    <citation type="submission" date="2022-03" db="EMBL/GenBank/DDBJ databases">
        <authorList>
            <person name="Martin C."/>
        </authorList>
    </citation>
    <scope>NUCLEOTIDE SEQUENCE</scope>
</reference>
<keyword evidence="2" id="KW-0472">Membrane</keyword>
<dbReference type="Proteomes" id="UP000749559">
    <property type="component" value="Unassembled WGS sequence"/>
</dbReference>
<protein>
    <submittedName>
        <fullName evidence="3">Uncharacterized protein</fullName>
    </submittedName>
</protein>
<keyword evidence="2" id="KW-0812">Transmembrane</keyword>
<evidence type="ECO:0000256" key="2">
    <source>
        <dbReference type="SAM" id="Phobius"/>
    </source>
</evidence>
<gene>
    <name evidence="3" type="ORF">OFUS_LOCUS24238</name>
</gene>
<accession>A0A8S4Q2E0</accession>
<organism evidence="3 4">
    <name type="scientific">Owenia fusiformis</name>
    <name type="common">Polychaete worm</name>
    <dbReference type="NCBI Taxonomy" id="6347"/>
    <lineage>
        <taxon>Eukaryota</taxon>
        <taxon>Metazoa</taxon>
        <taxon>Spiralia</taxon>
        <taxon>Lophotrochozoa</taxon>
        <taxon>Annelida</taxon>
        <taxon>Polychaeta</taxon>
        <taxon>Sedentaria</taxon>
        <taxon>Canalipalpata</taxon>
        <taxon>Sabellida</taxon>
        <taxon>Oweniida</taxon>
        <taxon>Oweniidae</taxon>
        <taxon>Owenia</taxon>
    </lineage>
</organism>
<feature type="region of interest" description="Disordered" evidence="1">
    <location>
        <begin position="1"/>
        <end position="29"/>
    </location>
</feature>
<dbReference type="AlphaFoldDB" id="A0A8S4Q2E0"/>
<keyword evidence="4" id="KW-1185">Reference proteome</keyword>
<dbReference type="EMBL" id="CAIIXF020000012">
    <property type="protein sequence ID" value="CAH1800340.1"/>
    <property type="molecule type" value="Genomic_DNA"/>
</dbReference>
<evidence type="ECO:0000313" key="3">
    <source>
        <dbReference type="EMBL" id="CAH1800340.1"/>
    </source>
</evidence>
<comment type="caution">
    <text evidence="3">The sequence shown here is derived from an EMBL/GenBank/DDBJ whole genome shotgun (WGS) entry which is preliminary data.</text>
</comment>
<feature type="compositionally biased region" description="Basic and acidic residues" evidence="1">
    <location>
        <begin position="17"/>
        <end position="29"/>
    </location>
</feature>
<feature type="transmembrane region" description="Helical" evidence="2">
    <location>
        <begin position="48"/>
        <end position="69"/>
    </location>
</feature>
<name>A0A8S4Q2E0_OWEFU</name>
<sequence length="288" mass="32550">MLCKYEGTRSKGLGGDVRTDRETERERDRQTTALYKNRNIQSFDISSMLKMASFVTLLLVGTLTVVAGLPQDLTCNPDSCAYKPPTKRPVTTGLGRYEVFNALLDCTYPTECGIRILKEFSRQLDDMKGCTMYYPLKEVGKDRLYVIFGCESVIAFEEAMAKKDLKFTCNLTPVIDYIDFATLTLGLELNETQRVAIMPRASLQCDTLLAVFRELVYPPGIAHEDILAAWKEHATNPIYYKASTSPEMSNYEVFHVVGDEAVSAMSEDSMRYCYDKGYQKQADKYSCC</sequence>